<dbReference type="GO" id="GO:0009244">
    <property type="term" value="P:lipopolysaccharide core region biosynthetic process"/>
    <property type="evidence" value="ECO:0007669"/>
    <property type="project" value="TreeGrafter"/>
</dbReference>
<keyword evidence="4" id="KW-1185">Reference proteome</keyword>
<evidence type="ECO:0000256" key="1">
    <source>
        <dbReference type="ARBA" id="ARBA00022676"/>
    </source>
</evidence>
<accession>A0A1G6GZR7</accession>
<proteinExistence type="predicted"/>
<dbReference type="Proteomes" id="UP000199452">
    <property type="component" value="Unassembled WGS sequence"/>
</dbReference>
<dbReference type="OrthoDB" id="9768048at2"/>
<keyword evidence="1" id="KW-0328">Glycosyltransferase</keyword>
<name>A0A1G6GZR7_9BACT</name>
<evidence type="ECO:0000313" key="3">
    <source>
        <dbReference type="EMBL" id="SDB87175.1"/>
    </source>
</evidence>
<dbReference type="AlphaFoldDB" id="A0A1G6GZR7"/>
<evidence type="ECO:0000313" key="4">
    <source>
        <dbReference type="Proteomes" id="UP000199452"/>
    </source>
</evidence>
<dbReference type="RefSeq" id="WP_092435261.1">
    <property type="nucleotide sequence ID" value="NZ_FMYP01000005.1"/>
</dbReference>
<evidence type="ECO:0000256" key="2">
    <source>
        <dbReference type="ARBA" id="ARBA00022679"/>
    </source>
</evidence>
<gene>
    <name evidence="3" type="ORF">SAMN05216323_100550</name>
</gene>
<dbReference type="Gene3D" id="3.40.50.2000">
    <property type="entry name" value="Glycogen Phosphorylase B"/>
    <property type="match status" value="2"/>
</dbReference>
<dbReference type="SUPFAM" id="SSF53756">
    <property type="entry name" value="UDP-Glycosyltransferase/glycogen phosphorylase"/>
    <property type="match status" value="1"/>
</dbReference>
<reference evidence="3 4" key="1">
    <citation type="submission" date="2016-09" db="EMBL/GenBank/DDBJ databases">
        <authorList>
            <person name="Capua I."/>
            <person name="De Benedictis P."/>
            <person name="Joannis T."/>
            <person name="Lombin L.H."/>
            <person name="Cattoli G."/>
        </authorList>
    </citation>
    <scope>NUCLEOTIDE SEQUENCE [LARGE SCALE GENOMIC DNA]</scope>
    <source>
        <strain evidence="3 4">A7P-90m</strain>
    </source>
</reference>
<dbReference type="GO" id="GO:0005829">
    <property type="term" value="C:cytosol"/>
    <property type="evidence" value="ECO:0007669"/>
    <property type="project" value="TreeGrafter"/>
</dbReference>
<dbReference type="Pfam" id="PF01075">
    <property type="entry name" value="Glyco_transf_9"/>
    <property type="match status" value="1"/>
</dbReference>
<dbReference type="InterPro" id="IPR002201">
    <property type="entry name" value="Glyco_trans_9"/>
</dbReference>
<dbReference type="PANTHER" id="PTHR30160">
    <property type="entry name" value="TETRAACYLDISACCHARIDE 4'-KINASE-RELATED"/>
    <property type="match status" value="1"/>
</dbReference>
<sequence length="329" mass="37639">MAKFLIIRFSSIGDIVLTTPIVRAIKTRYPDAEVHYVTKKGFYDIIRYSPYIDKIHLLDGTLSALVTSLKQEKFDYIIDLHHNLRSLIIKLRLFGVKAYSFPKLNFAKWLLVRLKWNVMPDIHIVDRYFKTLAKLDLKNDASGLDFFLPEEDVFPTEKLPNFFNEPYIALVIGAKHYTKRIPTERVIELSKKLIFPIVILGGPEESDQGNFIAKKSGLHVFNACGKLSLLESAAVIQKAKLVISSDTGLMHIASAYKRDIFSVWGNTTPNFGMYPYMPGSRSKIFEVIPLSCRPCSKIGFDSCPKKHFKCMQDIPYHQIIIDSKEIMKV</sequence>
<dbReference type="GO" id="GO:0008713">
    <property type="term" value="F:ADP-heptose-lipopolysaccharide heptosyltransferase activity"/>
    <property type="evidence" value="ECO:0007669"/>
    <property type="project" value="TreeGrafter"/>
</dbReference>
<dbReference type="STRING" id="1640674.SAMN05216323_100550"/>
<organism evidence="3 4">
    <name type="scientific">Williamwhitmania taraxaci</name>
    <dbReference type="NCBI Taxonomy" id="1640674"/>
    <lineage>
        <taxon>Bacteria</taxon>
        <taxon>Pseudomonadati</taxon>
        <taxon>Bacteroidota</taxon>
        <taxon>Bacteroidia</taxon>
        <taxon>Bacteroidales</taxon>
        <taxon>Williamwhitmaniaceae</taxon>
        <taxon>Williamwhitmania</taxon>
    </lineage>
</organism>
<dbReference type="EMBL" id="FMYP01000005">
    <property type="protein sequence ID" value="SDB87175.1"/>
    <property type="molecule type" value="Genomic_DNA"/>
</dbReference>
<dbReference type="PANTHER" id="PTHR30160:SF1">
    <property type="entry name" value="LIPOPOLYSACCHARIDE 1,2-N-ACETYLGLUCOSAMINETRANSFERASE-RELATED"/>
    <property type="match status" value="1"/>
</dbReference>
<keyword evidence="2 3" id="KW-0808">Transferase</keyword>
<dbReference type="InterPro" id="IPR051199">
    <property type="entry name" value="LPS_LOS_Heptosyltrfase"/>
</dbReference>
<protein>
    <submittedName>
        <fullName evidence="3">ADP-heptose:LPS heptosyltransferase</fullName>
    </submittedName>
</protein>
<dbReference type="CDD" id="cd03789">
    <property type="entry name" value="GT9_LPS_heptosyltransferase"/>
    <property type="match status" value="1"/>
</dbReference>